<dbReference type="InterPro" id="IPR008921">
    <property type="entry name" value="DNA_pol3_clamp-load_cplx_C"/>
</dbReference>
<dbReference type="Proteomes" id="UP001152795">
    <property type="component" value="Unassembled WGS sequence"/>
</dbReference>
<reference evidence="1" key="1">
    <citation type="submission" date="2020-04" db="EMBL/GenBank/DDBJ databases">
        <authorList>
            <person name="Alioto T."/>
            <person name="Alioto T."/>
            <person name="Gomez Garrido J."/>
        </authorList>
    </citation>
    <scope>NUCLEOTIDE SEQUENCE</scope>
    <source>
        <strain evidence="1">A484AB</strain>
    </source>
</reference>
<accession>A0A6S7ITR5</accession>
<dbReference type="GO" id="GO:0003677">
    <property type="term" value="F:DNA binding"/>
    <property type="evidence" value="ECO:0007669"/>
    <property type="project" value="InterPro"/>
</dbReference>
<proteinExistence type="predicted"/>
<keyword evidence="2" id="KW-1185">Reference proteome</keyword>
<dbReference type="SUPFAM" id="SSF48019">
    <property type="entry name" value="post-AAA+ oligomerization domain-like"/>
    <property type="match status" value="1"/>
</dbReference>
<name>A0A6S7ITR5_PARCT</name>
<sequence length="88" mass="10096">MIGHCTQGKIDDAYKIMQHLWQMGYSPEDIITSVFRVCKVETMPEFLKLEFIKEIGFTHMRIVEGVNSLLQMSGLLARLCMKTAAEEN</sequence>
<dbReference type="OrthoDB" id="4199794at2759"/>
<protein>
    <submittedName>
        <fullName evidence="1">Replication factor C subunit 2</fullName>
    </submittedName>
</protein>
<gene>
    <name evidence="1" type="ORF">PACLA_8A036943</name>
</gene>
<dbReference type="InterPro" id="IPR013748">
    <property type="entry name" value="Rep_factorC_C"/>
</dbReference>
<dbReference type="AlphaFoldDB" id="A0A6S7ITR5"/>
<dbReference type="Pfam" id="PF08542">
    <property type="entry name" value="Rep_fac_C"/>
    <property type="match status" value="1"/>
</dbReference>
<dbReference type="FunFam" id="1.20.272.10:FF:000006">
    <property type="entry name" value="Replication factor C subunit 2"/>
    <property type="match status" value="1"/>
</dbReference>
<dbReference type="GO" id="GO:0006260">
    <property type="term" value="P:DNA replication"/>
    <property type="evidence" value="ECO:0007669"/>
    <property type="project" value="InterPro"/>
</dbReference>
<organism evidence="1 2">
    <name type="scientific">Paramuricea clavata</name>
    <name type="common">Red gorgonian</name>
    <name type="synonym">Violescent sea-whip</name>
    <dbReference type="NCBI Taxonomy" id="317549"/>
    <lineage>
        <taxon>Eukaryota</taxon>
        <taxon>Metazoa</taxon>
        <taxon>Cnidaria</taxon>
        <taxon>Anthozoa</taxon>
        <taxon>Octocorallia</taxon>
        <taxon>Malacalcyonacea</taxon>
        <taxon>Plexauridae</taxon>
        <taxon>Paramuricea</taxon>
    </lineage>
</organism>
<dbReference type="EMBL" id="CACRXK020011252">
    <property type="protein sequence ID" value="CAB4021073.1"/>
    <property type="molecule type" value="Genomic_DNA"/>
</dbReference>
<evidence type="ECO:0000313" key="1">
    <source>
        <dbReference type="EMBL" id="CAB4021073.1"/>
    </source>
</evidence>
<evidence type="ECO:0000313" key="2">
    <source>
        <dbReference type="Proteomes" id="UP001152795"/>
    </source>
</evidence>
<comment type="caution">
    <text evidence="1">The sequence shown here is derived from an EMBL/GenBank/DDBJ whole genome shotgun (WGS) entry which is preliminary data.</text>
</comment>
<dbReference type="Gene3D" id="1.20.272.10">
    <property type="match status" value="1"/>
</dbReference>